<dbReference type="AlphaFoldDB" id="A0A1H5VJP1"/>
<sequence>HFVEHYSWGYSFALSALNLIKIRTSIKPGNPTFGKAYCQIKSELLQMNRYLVQLDFISFIKFNSLSFCCANTLFSPFNALFTFESSGIGRALLALFLAPFAGLLLGAVFGILAYPLYRFLTSHSEFLAALSGRFQEISDETPEESLPDK</sequence>
<proteinExistence type="predicted"/>
<keyword evidence="1" id="KW-0472">Membrane</keyword>
<evidence type="ECO:0000256" key="1">
    <source>
        <dbReference type="SAM" id="Phobius"/>
    </source>
</evidence>
<feature type="non-terminal residue" evidence="2">
    <location>
        <position position="1"/>
    </location>
</feature>
<name>A0A1H5VJP1_NITMU</name>
<dbReference type="RefSeq" id="WP_258039196.1">
    <property type="nucleotide sequence ID" value="NZ_FNVK01000012.1"/>
</dbReference>
<keyword evidence="1" id="KW-0812">Transmembrane</keyword>
<dbReference type="Proteomes" id="UP000236751">
    <property type="component" value="Unassembled WGS sequence"/>
</dbReference>
<reference evidence="2 3" key="1">
    <citation type="submission" date="2016-10" db="EMBL/GenBank/DDBJ databases">
        <authorList>
            <person name="de Groot N.N."/>
        </authorList>
    </citation>
    <scope>NUCLEOTIDE SEQUENCE [LARGE SCALE GENOMIC DNA]</scope>
    <source>
        <strain evidence="2 3">Nl13</strain>
    </source>
</reference>
<dbReference type="EMBL" id="FNVK01000012">
    <property type="protein sequence ID" value="SEF87403.1"/>
    <property type="molecule type" value="Genomic_DNA"/>
</dbReference>
<protein>
    <submittedName>
        <fullName evidence="2">Uncharacterized protein</fullName>
    </submittedName>
</protein>
<feature type="transmembrane region" description="Helical" evidence="1">
    <location>
        <begin position="94"/>
        <end position="117"/>
    </location>
</feature>
<accession>A0A1H5VJP1</accession>
<organism evidence="2 3">
    <name type="scientific">Nitrosospira multiformis (strain ATCC 25196 / NCIMB 11849 / C 71)</name>
    <dbReference type="NCBI Taxonomy" id="323848"/>
    <lineage>
        <taxon>Bacteria</taxon>
        <taxon>Pseudomonadati</taxon>
        <taxon>Pseudomonadota</taxon>
        <taxon>Betaproteobacteria</taxon>
        <taxon>Nitrosomonadales</taxon>
        <taxon>Nitrosomonadaceae</taxon>
        <taxon>Nitrosospira</taxon>
    </lineage>
</organism>
<gene>
    <name evidence="2" type="ORF">SAMN05216403_11278</name>
</gene>
<evidence type="ECO:0000313" key="2">
    <source>
        <dbReference type="EMBL" id="SEF87403.1"/>
    </source>
</evidence>
<keyword evidence="1" id="KW-1133">Transmembrane helix</keyword>
<evidence type="ECO:0000313" key="3">
    <source>
        <dbReference type="Proteomes" id="UP000236751"/>
    </source>
</evidence>